<accession>A0ABN9J5B8</accession>
<dbReference type="RefSeq" id="WP_316667297.1">
    <property type="nucleotide sequence ID" value="NZ_CATZBU010000010.1"/>
</dbReference>
<reference evidence="2 3" key="1">
    <citation type="submission" date="2023-07" db="EMBL/GenBank/DDBJ databases">
        <authorList>
            <person name="Peeters C."/>
        </authorList>
    </citation>
    <scope>NUCLEOTIDE SEQUENCE [LARGE SCALE GENOMIC DNA]</scope>
    <source>
        <strain evidence="2 3">LMG 19083</strain>
    </source>
</reference>
<comment type="caution">
    <text evidence="2">The sequence shown here is derived from an EMBL/GenBank/DDBJ whole genome shotgun (WGS) entry which is preliminary data.</text>
</comment>
<proteinExistence type="predicted"/>
<dbReference type="Proteomes" id="UP001189813">
    <property type="component" value="Unassembled WGS sequence"/>
</dbReference>
<evidence type="ECO:0000313" key="2">
    <source>
        <dbReference type="EMBL" id="CAJ0802055.1"/>
    </source>
</evidence>
<gene>
    <name evidence="2" type="ORF">LMG19083_03672</name>
</gene>
<protein>
    <submittedName>
        <fullName evidence="2">Uncharacterized protein</fullName>
    </submittedName>
</protein>
<feature type="region of interest" description="Disordered" evidence="1">
    <location>
        <begin position="261"/>
        <end position="324"/>
    </location>
</feature>
<organism evidence="2 3">
    <name type="scientific">Ralstonia psammae</name>
    <dbReference type="NCBI Taxonomy" id="3058598"/>
    <lineage>
        <taxon>Bacteria</taxon>
        <taxon>Pseudomonadati</taxon>
        <taxon>Pseudomonadota</taxon>
        <taxon>Betaproteobacteria</taxon>
        <taxon>Burkholderiales</taxon>
        <taxon>Burkholderiaceae</taxon>
        <taxon>Ralstonia</taxon>
    </lineage>
</organism>
<feature type="compositionally biased region" description="Polar residues" evidence="1">
    <location>
        <begin position="340"/>
        <end position="351"/>
    </location>
</feature>
<evidence type="ECO:0000256" key="1">
    <source>
        <dbReference type="SAM" id="MobiDB-lite"/>
    </source>
</evidence>
<feature type="region of interest" description="Disordered" evidence="1">
    <location>
        <begin position="336"/>
        <end position="392"/>
    </location>
</feature>
<feature type="compositionally biased region" description="Acidic residues" evidence="1">
    <location>
        <begin position="354"/>
        <end position="363"/>
    </location>
</feature>
<evidence type="ECO:0000313" key="3">
    <source>
        <dbReference type="Proteomes" id="UP001189813"/>
    </source>
</evidence>
<name>A0ABN9J5B8_9RALS</name>
<sequence>MSIFSKIKHAFQHIGHDIAKVGKGIAHAAESVGKTLVHDVEAVAKQTLAMTNDLIHLRIQKALHDAVGVGEATFKGLRDLNTAGFDLAEQSLKDAHLSKGLDKALNKVDKARGFVNDIEDRTVKSIGDSVNGVTDGSIAAAKAAAHGHLGAAFSNLASAGANALQVASDLTPEGLAASAAVATLQKTHLGGTVVDSMVEGALTGGRSGIKDAVKFAAKEGAKAEVSVQVQNQLDKVSNGNGAMLLGAAAAGAGAAADFHASRKGRHAAQPEAPYTGTQHYTVAPENEGTGRKGKKKHEAEVDSSQGNGKTGNGNNATQPNTANPDMQDAILQLQLAQQQSVHQRMMNSLKSSNDDDDDEDEDDVTSKAPITAQQGPGSSSGTTGTPSNRKAA</sequence>
<keyword evidence="3" id="KW-1185">Reference proteome</keyword>
<dbReference type="EMBL" id="CATZBU010000010">
    <property type="protein sequence ID" value="CAJ0802055.1"/>
    <property type="molecule type" value="Genomic_DNA"/>
</dbReference>
<feature type="compositionally biased region" description="Low complexity" evidence="1">
    <location>
        <begin position="375"/>
        <end position="392"/>
    </location>
</feature>